<sequence>MNITKTTKRITVQRNPHIGRERKCQAGSTRSSTSDCEVSTAVSQAGRSTRATGQITANSSPNQSSTRAKNSAAIEDPIETDITSSDMHRSAFIRAEMEQFLFNASDNITRCQIETIMKYSKESEGLLVTAERSIAHLVGRLEERTIAEASTQRSYVSVAATPSVEKISTSAPSALRSAKPSRAKLAPNKVVVSSSSSADAVVVKTNVISML</sequence>
<feature type="compositionally biased region" description="Polar residues" evidence="1">
    <location>
        <begin position="26"/>
        <end position="69"/>
    </location>
</feature>
<accession>A0AAW1VJG4</accession>
<gene>
    <name evidence="2" type="ORF">WA026_021991</name>
</gene>
<dbReference type="EMBL" id="JARQZJ010000138">
    <property type="protein sequence ID" value="KAK9892799.1"/>
    <property type="molecule type" value="Genomic_DNA"/>
</dbReference>
<reference evidence="2 3" key="1">
    <citation type="submission" date="2023-03" db="EMBL/GenBank/DDBJ databases">
        <title>Genome insight into feeding habits of ladybird beetles.</title>
        <authorList>
            <person name="Li H.-S."/>
            <person name="Huang Y.-H."/>
            <person name="Pang H."/>
        </authorList>
    </citation>
    <scope>NUCLEOTIDE SEQUENCE [LARGE SCALE GENOMIC DNA]</scope>
    <source>
        <strain evidence="2">SYSU_2023b</strain>
        <tissue evidence="2">Whole body</tissue>
    </source>
</reference>
<proteinExistence type="predicted"/>
<evidence type="ECO:0000313" key="3">
    <source>
        <dbReference type="Proteomes" id="UP001431783"/>
    </source>
</evidence>
<evidence type="ECO:0000313" key="2">
    <source>
        <dbReference type="EMBL" id="KAK9892799.1"/>
    </source>
</evidence>
<dbReference type="AlphaFoldDB" id="A0AAW1VJG4"/>
<keyword evidence="3" id="KW-1185">Reference proteome</keyword>
<dbReference type="Proteomes" id="UP001431783">
    <property type="component" value="Unassembled WGS sequence"/>
</dbReference>
<comment type="caution">
    <text evidence="2">The sequence shown here is derived from an EMBL/GenBank/DDBJ whole genome shotgun (WGS) entry which is preliminary data.</text>
</comment>
<evidence type="ECO:0000256" key="1">
    <source>
        <dbReference type="SAM" id="MobiDB-lite"/>
    </source>
</evidence>
<organism evidence="2 3">
    <name type="scientific">Henosepilachna vigintioctopunctata</name>
    <dbReference type="NCBI Taxonomy" id="420089"/>
    <lineage>
        <taxon>Eukaryota</taxon>
        <taxon>Metazoa</taxon>
        <taxon>Ecdysozoa</taxon>
        <taxon>Arthropoda</taxon>
        <taxon>Hexapoda</taxon>
        <taxon>Insecta</taxon>
        <taxon>Pterygota</taxon>
        <taxon>Neoptera</taxon>
        <taxon>Endopterygota</taxon>
        <taxon>Coleoptera</taxon>
        <taxon>Polyphaga</taxon>
        <taxon>Cucujiformia</taxon>
        <taxon>Coccinelloidea</taxon>
        <taxon>Coccinellidae</taxon>
        <taxon>Epilachninae</taxon>
        <taxon>Epilachnini</taxon>
        <taxon>Henosepilachna</taxon>
    </lineage>
</organism>
<feature type="region of interest" description="Disordered" evidence="1">
    <location>
        <begin position="21"/>
        <end position="76"/>
    </location>
</feature>
<protein>
    <submittedName>
        <fullName evidence="2">Uncharacterized protein</fullName>
    </submittedName>
</protein>
<name>A0AAW1VJG4_9CUCU</name>